<feature type="domain" description="Thioredoxin" evidence="1">
    <location>
        <begin position="34"/>
        <end position="185"/>
    </location>
</feature>
<comment type="caution">
    <text evidence="2">The sequence shown here is derived from an EMBL/GenBank/DDBJ whole genome shotgun (WGS) entry which is preliminary data.</text>
</comment>
<dbReference type="CDD" id="cd02966">
    <property type="entry name" value="TlpA_like_family"/>
    <property type="match status" value="1"/>
</dbReference>
<keyword evidence="3" id="KW-1185">Reference proteome</keyword>
<organism evidence="2 3">
    <name type="scientific">Aquimarina gracilis</name>
    <dbReference type="NCBI Taxonomy" id="874422"/>
    <lineage>
        <taxon>Bacteria</taxon>
        <taxon>Pseudomonadati</taxon>
        <taxon>Bacteroidota</taxon>
        <taxon>Flavobacteriia</taxon>
        <taxon>Flavobacteriales</taxon>
        <taxon>Flavobacteriaceae</taxon>
        <taxon>Aquimarina</taxon>
    </lineage>
</organism>
<gene>
    <name evidence="2" type="ORF">U6A24_16115</name>
</gene>
<evidence type="ECO:0000313" key="2">
    <source>
        <dbReference type="EMBL" id="MEB3347001.1"/>
    </source>
</evidence>
<proteinExistence type="predicted"/>
<dbReference type="Proteomes" id="UP001327027">
    <property type="component" value="Unassembled WGS sequence"/>
</dbReference>
<dbReference type="PROSITE" id="PS51352">
    <property type="entry name" value="THIOREDOXIN_2"/>
    <property type="match status" value="1"/>
</dbReference>
<dbReference type="InterPro" id="IPR013766">
    <property type="entry name" value="Thioredoxin_domain"/>
</dbReference>
<dbReference type="PANTHER" id="PTHR42852">
    <property type="entry name" value="THIOL:DISULFIDE INTERCHANGE PROTEIN DSBE"/>
    <property type="match status" value="1"/>
</dbReference>
<dbReference type="Gene3D" id="3.40.30.10">
    <property type="entry name" value="Glutaredoxin"/>
    <property type="match status" value="1"/>
</dbReference>
<dbReference type="EMBL" id="JAYKLX010000007">
    <property type="protein sequence ID" value="MEB3347001.1"/>
    <property type="molecule type" value="Genomic_DNA"/>
</dbReference>
<dbReference type="SUPFAM" id="SSF52833">
    <property type="entry name" value="Thioredoxin-like"/>
    <property type="match status" value="1"/>
</dbReference>
<dbReference type="InterPro" id="IPR036249">
    <property type="entry name" value="Thioredoxin-like_sf"/>
</dbReference>
<dbReference type="InterPro" id="IPR050553">
    <property type="entry name" value="Thioredoxin_ResA/DsbE_sf"/>
</dbReference>
<dbReference type="PANTHER" id="PTHR42852:SF17">
    <property type="entry name" value="THIOREDOXIN-LIKE PROTEIN HI_1115"/>
    <property type="match status" value="1"/>
</dbReference>
<sequence length="186" mass="21662">MKFNKKNISNLIFVILLVLFFIPNTRGMMQIFLTRIFSFSPEITTVEERQKVASYDWKLHGVNTESMNFDTAKGKVVLLNYWATWCPPCIAEMPSLQKLYNDYKDKVVFVFLTEDDDPELNKFMEDKNYNYPIYRSLSAHPQPFTHKPIPGTYVLDKSGNIVVYKRGAANWNSSKVRETLDNLLAE</sequence>
<dbReference type="Pfam" id="PF08534">
    <property type="entry name" value="Redoxin"/>
    <property type="match status" value="1"/>
</dbReference>
<evidence type="ECO:0000313" key="3">
    <source>
        <dbReference type="Proteomes" id="UP001327027"/>
    </source>
</evidence>
<reference evidence="2 3" key="1">
    <citation type="journal article" date="2013" name="Int. J. Syst. Evol. Microbiol.">
        <title>Aquimarina gracilis sp. nov., isolated from the gut microflora of a mussel, Mytilus coruscus, and emended description of Aquimarina spongiae.</title>
        <authorList>
            <person name="Park S.C."/>
            <person name="Choe H.N."/>
            <person name="Baik K.S."/>
            <person name="Seong C.N."/>
        </authorList>
    </citation>
    <scope>NUCLEOTIDE SEQUENCE [LARGE SCALE GENOMIC DNA]</scope>
    <source>
        <strain evidence="2 3">PSC32</strain>
    </source>
</reference>
<protein>
    <submittedName>
        <fullName evidence="2">Redoxin family protein</fullName>
    </submittedName>
</protein>
<dbReference type="RefSeq" id="WP_324181023.1">
    <property type="nucleotide sequence ID" value="NZ_BAABAW010000020.1"/>
</dbReference>
<accession>A0ABU5ZYR5</accession>
<name>A0ABU5ZYR5_9FLAO</name>
<evidence type="ECO:0000259" key="1">
    <source>
        <dbReference type="PROSITE" id="PS51352"/>
    </source>
</evidence>
<dbReference type="InterPro" id="IPR013740">
    <property type="entry name" value="Redoxin"/>
</dbReference>